<dbReference type="RefSeq" id="WP_007578970.1">
    <property type="nucleotide sequence ID" value="NZ_AGUD01000308.1"/>
</dbReference>
<evidence type="ECO:0000313" key="3">
    <source>
        <dbReference type="Proteomes" id="UP000005143"/>
    </source>
</evidence>
<gene>
    <name evidence="2" type="ORF">PAI11_42030</name>
</gene>
<protein>
    <submittedName>
        <fullName evidence="2">Secreted protein</fullName>
    </submittedName>
</protein>
<dbReference type="EMBL" id="AGUD01000308">
    <property type="protein sequence ID" value="EHN08955.1"/>
    <property type="molecule type" value="Genomic_DNA"/>
</dbReference>
<accession>H0EBH4</accession>
<reference evidence="2 3" key="1">
    <citation type="journal article" date="2013" name="Biodegradation">
        <title>Quantitative proteomic analysis of ibuprofen-degrading Patulibacter sp. strain I11.</title>
        <authorList>
            <person name="Almeida B."/>
            <person name="Kjeldal H."/>
            <person name="Lolas I."/>
            <person name="Knudsen A.D."/>
            <person name="Carvalho G."/>
            <person name="Nielsen K.L."/>
            <person name="Barreto Crespo M.T."/>
            <person name="Stensballe A."/>
            <person name="Nielsen J.L."/>
        </authorList>
    </citation>
    <scope>NUCLEOTIDE SEQUENCE [LARGE SCALE GENOMIC DNA]</scope>
    <source>
        <strain evidence="2 3">I11</strain>
    </source>
</reference>
<dbReference type="OrthoDB" id="4461339at2"/>
<keyword evidence="1" id="KW-0732">Signal</keyword>
<keyword evidence="3" id="KW-1185">Reference proteome</keyword>
<evidence type="ECO:0000313" key="2">
    <source>
        <dbReference type="EMBL" id="EHN08955.1"/>
    </source>
</evidence>
<dbReference type="AlphaFoldDB" id="H0EBH4"/>
<comment type="caution">
    <text evidence="2">The sequence shown here is derived from an EMBL/GenBank/DDBJ whole genome shotgun (WGS) entry which is preliminary data.</text>
</comment>
<name>H0EBH4_9ACTN</name>
<sequence>MLALAAATCGFAASAAQAAPTPSQLQHAVSQLTAKKAPAKTGKAAAAAADAWTKPFDCQTRYPGAVLCFQLQTTTGKAQVGSFKASLDTSPIVLAGGLDGSLNPLPGAPGGGGGGGGGGFPTVDVPGGVTGIQPLQQLLDALSLGGLTGVKAAFAPVGAPGFGFDLGTGEIGASLQLYVKVQSLLLGNDCSIGTAKRPISLSPKGGIDGLDLQADHITLALHLDDDTFTVPGATNCGPLGLGGLLTGAKLNLLDAIINNQLGLPAGAGRNHLNLKANLVLFP</sequence>
<feature type="chain" id="PRO_5003531907" evidence="1">
    <location>
        <begin position="19"/>
        <end position="282"/>
    </location>
</feature>
<proteinExistence type="predicted"/>
<dbReference type="Proteomes" id="UP000005143">
    <property type="component" value="Unassembled WGS sequence"/>
</dbReference>
<evidence type="ECO:0000256" key="1">
    <source>
        <dbReference type="SAM" id="SignalP"/>
    </source>
</evidence>
<feature type="signal peptide" evidence="1">
    <location>
        <begin position="1"/>
        <end position="18"/>
    </location>
</feature>
<organism evidence="2 3">
    <name type="scientific">Patulibacter medicamentivorans</name>
    <dbReference type="NCBI Taxonomy" id="1097667"/>
    <lineage>
        <taxon>Bacteria</taxon>
        <taxon>Bacillati</taxon>
        <taxon>Actinomycetota</taxon>
        <taxon>Thermoleophilia</taxon>
        <taxon>Solirubrobacterales</taxon>
        <taxon>Patulibacteraceae</taxon>
        <taxon>Patulibacter</taxon>
    </lineage>
</organism>